<dbReference type="OrthoDB" id="2354161at2759"/>
<gene>
    <name evidence="2" type="ORF">AGERDE_LOCUS13058</name>
</gene>
<protein>
    <submittedName>
        <fullName evidence="2">4133_t:CDS:1</fullName>
    </submittedName>
</protein>
<accession>A0A9N9HK87</accession>
<keyword evidence="3" id="KW-1185">Reference proteome</keyword>
<evidence type="ECO:0000313" key="3">
    <source>
        <dbReference type="Proteomes" id="UP000789831"/>
    </source>
</evidence>
<feature type="compositionally biased region" description="Polar residues" evidence="1">
    <location>
        <begin position="15"/>
        <end position="24"/>
    </location>
</feature>
<organism evidence="2 3">
    <name type="scientific">Ambispora gerdemannii</name>
    <dbReference type="NCBI Taxonomy" id="144530"/>
    <lineage>
        <taxon>Eukaryota</taxon>
        <taxon>Fungi</taxon>
        <taxon>Fungi incertae sedis</taxon>
        <taxon>Mucoromycota</taxon>
        <taxon>Glomeromycotina</taxon>
        <taxon>Glomeromycetes</taxon>
        <taxon>Archaeosporales</taxon>
        <taxon>Ambisporaceae</taxon>
        <taxon>Ambispora</taxon>
    </lineage>
</organism>
<feature type="non-terminal residue" evidence="2">
    <location>
        <position position="1"/>
    </location>
</feature>
<evidence type="ECO:0000313" key="2">
    <source>
        <dbReference type="EMBL" id="CAG8689736.1"/>
    </source>
</evidence>
<feature type="region of interest" description="Disordered" evidence="1">
    <location>
        <begin position="1"/>
        <end position="24"/>
    </location>
</feature>
<sequence>ASKKISSKNSSTSSRQPIPRTNPNKMECLYQYAVENGLDSEKFSVITKAEKDKWTMRCFRDNLERDIRFYRGGIERQEDTRKYHKFLTDRGRLIREEVLRRSILKSGLSTTWLDDLMKE</sequence>
<name>A0A9N9HK87_9GLOM</name>
<dbReference type="Proteomes" id="UP000789831">
    <property type="component" value="Unassembled WGS sequence"/>
</dbReference>
<evidence type="ECO:0000256" key="1">
    <source>
        <dbReference type="SAM" id="MobiDB-lite"/>
    </source>
</evidence>
<proteinExistence type="predicted"/>
<reference evidence="2" key="1">
    <citation type="submission" date="2021-06" db="EMBL/GenBank/DDBJ databases">
        <authorList>
            <person name="Kallberg Y."/>
            <person name="Tangrot J."/>
            <person name="Rosling A."/>
        </authorList>
    </citation>
    <scope>NUCLEOTIDE SEQUENCE</scope>
    <source>
        <strain evidence="2">MT106</strain>
    </source>
</reference>
<comment type="caution">
    <text evidence="2">The sequence shown here is derived from an EMBL/GenBank/DDBJ whole genome shotgun (WGS) entry which is preliminary data.</text>
</comment>
<dbReference type="EMBL" id="CAJVPL010013889">
    <property type="protein sequence ID" value="CAG8689736.1"/>
    <property type="molecule type" value="Genomic_DNA"/>
</dbReference>
<dbReference type="AlphaFoldDB" id="A0A9N9HK87"/>